<evidence type="ECO:0000313" key="1">
    <source>
        <dbReference type="EMBL" id="CAD7680071.1"/>
    </source>
</evidence>
<dbReference type="Proteomes" id="UP000645828">
    <property type="component" value="Unassembled WGS sequence"/>
</dbReference>
<name>A0A811YRN6_NYCPR</name>
<dbReference type="AlphaFoldDB" id="A0A811YRN6"/>
<dbReference type="EMBL" id="CAJHUB010000746">
    <property type="protein sequence ID" value="CAD7680071.1"/>
    <property type="molecule type" value="Genomic_DNA"/>
</dbReference>
<reference evidence="1" key="1">
    <citation type="submission" date="2020-12" db="EMBL/GenBank/DDBJ databases">
        <authorList>
            <consortium name="Molecular Ecology Group"/>
        </authorList>
    </citation>
    <scope>NUCLEOTIDE SEQUENCE</scope>
    <source>
        <strain evidence="1">TBG_1078</strain>
    </source>
</reference>
<evidence type="ECO:0000313" key="2">
    <source>
        <dbReference type="Proteomes" id="UP000645828"/>
    </source>
</evidence>
<gene>
    <name evidence="1" type="ORF">NYPRO_LOCUS12870</name>
</gene>
<protein>
    <submittedName>
        <fullName evidence="1">(raccoon dog) hypothetical protein</fullName>
    </submittedName>
</protein>
<comment type="caution">
    <text evidence="1">The sequence shown here is derived from an EMBL/GenBank/DDBJ whole genome shotgun (WGS) entry which is preliminary data.</text>
</comment>
<sequence>MKRRGLKRLLLAKTGDNLNIKNRTTVMDHI</sequence>
<proteinExistence type="predicted"/>
<keyword evidence="2" id="KW-1185">Reference proteome</keyword>
<organism evidence="1 2">
    <name type="scientific">Nyctereutes procyonoides</name>
    <name type="common">Raccoon dog</name>
    <name type="synonym">Canis procyonoides</name>
    <dbReference type="NCBI Taxonomy" id="34880"/>
    <lineage>
        <taxon>Eukaryota</taxon>
        <taxon>Metazoa</taxon>
        <taxon>Chordata</taxon>
        <taxon>Craniata</taxon>
        <taxon>Vertebrata</taxon>
        <taxon>Euteleostomi</taxon>
        <taxon>Mammalia</taxon>
        <taxon>Eutheria</taxon>
        <taxon>Laurasiatheria</taxon>
        <taxon>Carnivora</taxon>
        <taxon>Caniformia</taxon>
        <taxon>Canidae</taxon>
        <taxon>Nyctereutes</taxon>
    </lineage>
</organism>
<accession>A0A811YRN6</accession>